<evidence type="ECO:0000256" key="1">
    <source>
        <dbReference type="ARBA" id="ARBA00005854"/>
    </source>
</evidence>
<evidence type="ECO:0000259" key="6">
    <source>
        <dbReference type="Pfam" id="PF02826"/>
    </source>
</evidence>
<dbReference type="Proteomes" id="UP001299546">
    <property type="component" value="Unassembled WGS sequence"/>
</dbReference>
<feature type="domain" description="D-isomer specific 2-hydroxyacid dehydrogenase catalytic" evidence="5">
    <location>
        <begin position="65"/>
        <end position="348"/>
    </location>
</feature>
<sequence length="349" mass="38539">MSKKIVVMEDFTVRGTKMMHRYDILAQKYGAEVRYIQVQKDIKDGDAFAKMFLEMEKNGPDVLEEESELLEAVKDADILISHISAVSTAAVNAAENLEAVCIMRSGVENINLTSASQKGVQVINAPGRLAVPVSEFTVGLMIAEMKNIARSHQRMQRGDFDNQFVNADYSVNLKGKNVGLIGCGAVGSRVAKIMKAFEANVLVYDPYMEDAKIVEAGYQPAELNELCQKADVISIHYRLTPETEGLVGAEQFALMKPTCFLINTARAGLVDEASLMDALQNHKIGGVGLDVFHQEPLPEDHPLLTLDNVTITNHLAGHCSNIFDMTMDIMLGTLEHYFETGEWKNVVNR</sequence>
<dbReference type="InterPro" id="IPR006140">
    <property type="entry name" value="D-isomer_DH_NAD-bd"/>
</dbReference>
<dbReference type="InterPro" id="IPR050857">
    <property type="entry name" value="D-2-hydroxyacid_DH"/>
</dbReference>
<gene>
    <name evidence="7" type="ORF">LIZ65_10980</name>
</gene>
<dbReference type="PANTHER" id="PTHR42789">
    <property type="entry name" value="D-ISOMER SPECIFIC 2-HYDROXYACID DEHYDROGENASE FAMILY PROTEIN (AFU_ORTHOLOGUE AFUA_6G10090)"/>
    <property type="match status" value="1"/>
</dbReference>
<dbReference type="Pfam" id="PF02826">
    <property type="entry name" value="2-Hacid_dh_C"/>
    <property type="match status" value="1"/>
</dbReference>
<evidence type="ECO:0000256" key="4">
    <source>
        <dbReference type="RuleBase" id="RU003719"/>
    </source>
</evidence>
<protein>
    <submittedName>
        <fullName evidence="7">2-hydroxyacid dehydrogenase</fullName>
    </submittedName>
</protein>
<proteinExistence type="inferred from homology"/>
<dbReference type="InterPro" id="IPR036291">
    <property type="entry name" value="NAD(P)-bd_dom_sf"/>
</dbReference>
<organism evidence="7 8">
    <name type="scientific">Bariatricus massiliensis</name>
    <dbReference type="NCBI Taxonomy" id="1745713"/>
    <lineage>
        <taxon>Bacteria</taxon>
        <taxon>Bacillati</taxon>
        <taxon>Bacillota</taxon>
        <taxon>Clostridia</taxon>
        <taxon>Lachnospirales</taxon>
        <taxon>Lachnospiraceae</taxon>
        <taxon>Bariatricus</taxon>
    </lineage>
</organism>
<evidence type="ECO:0000313" key="8">
    <source>
        <dbReference type="Proteomes" id="UP001299546"/>
    </source>
</evidence>
<dbReference type="EMBL" id="JAJCIS010000006">
    <property type="protein sequence ID" value="MCB7387812.1"/>
    <property type="molecule type" value="Genomic_DNA"/>
</dbReference>
<dbReference type="SUPFAM" id="SSF52283">
    <property type="entry name" value="Formate/glycerate dehydrogenase catalytic domain-like"/>
    <property type="match status" value="1"/>
</dbReference>
<evidence type="ECO:0000256" key="2">
    <source>
        <dbReference type="ARBA" id="ARBA00023002"/>
    </source>
</evidence>
<dbReference type="CDD" id="cd12171">
    <property type="entry name" value="2-Hacid_dh_10"/>
    <property type="match status" value="1"/>
</dbReference>
<feature type="domain" description="D-isomer specific 2-hydroxyacid dehydrogenase NAD-binding" evidence="6">
    <location>
        <begin position="138"/>
        <end position="316"/>
    </location>
</feature>
<reference evidence="7 8" key="1">
    <citation type="submission" date="2021-10" db="EMBL/GenBank/DDBJ databases">
        <title>Collection of gut derived symbiotic bacterial strains cultured from healthy donors.</title>
        <authorList>
            <person name="Lin H."/>
            <person name="Littmann E."/>
            <person name="Kohout C."/>
            <person name="Pamer E.G."/>
        </authorList>
    </citation>
    <scope>NUCLEOTIDE SEQUENCE [LARGE SCALE GENOMIC DNA]</scope>
    <source>
        <strain evidence="7 8">DFI.1.165</strain>
    </source>
</reference>
<keyword evidence="8" id="KW-1185">Reference proteome</keyword>
<name>A0ABS8DIB4_9FIRM</name>
<dbReference type="SUPFAM" id="SSF51735">
    <property type="entry name" value="NAD(P)-binding Rossmann-fold domains"/>
    <property type="match status" value="1"/>
</dbReference>
<dbReference type="PANTHER" id="PTHR42789:SF1">
    <property type="entry name" value="D-ISOMER SPECIFIC 2-HYDROXYACID DEHYDROGENASE FAMILY PROTEIN (AFU_ORTHOLOGUE AFUA_6G10090)"/>
    <property type="match status" value="1"/>
</dbReference>
<dbReference type="Pfam" id="PF00389">
    <property type="entry name" value="2-Hacid_dh"/>
    <property type="match status" value="1"/>
</dbReference>
<evidence type="ECO:0000313" key="7">
    <source>
        <dbReference type="EMBL" id="MCB7387812.1"/>
    </source>
</evidence>
<comment type="similarity">
    <text evidence="1 4">Belongs to the D-isomer specific 2-hydroxyacid dehydrogenase family.</text>
</comment>
<evidence type="ECO:0000259" key="5">
    <source>
        <dbReference type="Pfam" id="PF00389"/>
    </source>
</evidence>
<evidence type="ECO:0000256" key="3">
    <source>
        <dbReference type="ARBA" id="ARBA00023027"/>
    </source>
</evidence>
<keyword evidence="3" id="KW-0520">NAD</keyword>
<comment type="caution">
    <text evidence="7">The sequence shown here is derived from an EMBL/GenBank/DDBJ whole genome shotgun (WGS) entry which is preliminary data.</text>
</comment>
<accession>A0ABS8DIB4</accession>
<keyword evidence="2 4" id="KW-0560">Oxidoreductase</keyword>
<dbReference type="Gene3D" id="3.40.50.720">
    <property type="entry name" value="NAD(P)-binding Rossmann-like Domain"/>
    <property type="match status" value="2"/>
</dbReference>
<dbReference type="RefSeq" id="WP_066734803.1">
    <property type="nucleotide sequence ID" value="NZ_JAJCIQ010000007.1"/>
</dbReference>
<dbReference type="InterPro" id="IPR006139">
    <property type="entry name" value="D-isomer_2_OHA_DH_cat_dom"/>
</dbReference>